<keyword evidence="2" id="KW-0732">Signal</keyword>
<dbReference type="EMBL" id="QWGR01000002">
    <property type="protein sequence ID" value="RIJ49970.1"/>
    <property type="molecule type" value="Genomic_DNA"/>
</dbReference>
<proteinExistence type="predicted"/>
<protein>
    <submittedName>
        <fullName evidence="3">Uncharacterized protein</fullName>
    </submittedName>
</protein>
<evidence type="ECO:0000313" key="4">
    <source>
        <dbReference type="Proteomes" id="UP000265926"/>
    </source>
</evidence>
<feature type="signal peptide" evidence="2">
    <location>
        <begin position="1"/>
        <end position="24"/>
    </location>
</feature>
<dbReference type="RefSeq" id="WP_119436658.1">
    <property type="nucleotide sequence ID" value="NZ_QWGR01000002.1"/>
</dbReference>
<evidence type="ECO:0000256" key="2">
    <source>
        <dbReference type="SAM" id="SignalP"/>
    </source>
</evidence>
<feature type="chain" id="PRO_5017395337" evidence="2">
    <location>
        <begin position="25"/>
        <end position="370"/>
    </location>
</feature>
<dbReference type="OrthoDB" id="1118097at2"/>
<comment type="caution">
    <text evidence="3">The sequence shown here is derived from an EMBL/GenBank/DDBJ whole genome shotgun (WGS) entry which is preliminary data.</text>
</comment>
<reference evidence="3 4" key="1">
    <citation type="submission" date="2018-08" db="EMBL/GenBank/DDBJ databases">
        <title>Pallidiluteibacterium maritimus gen. nov., sp. nov., isolated from coastal sediment.</title>
        <authorList>
            <person name="Zhou L.Y."/>
        </authorList>
    </citation>
    <scope>NUCLEOTIDE SEQUENCE [LARGE SCALE GENOMIC DNA]</scope>
    <source>
        <strain evidence="3 4">XSD2</strain>
    </source>
</reference>
<name>A0A399T0M1_9BACT</name>
<gene>
    <name evidence="3" type="ORF">D1614_04295</name>
</gene>
<dbReference type="AlphaFoldDB" id="A0A399T0M1"/>
<sequence length="370" mass="38884">MKKQFLFLILFVAAIVAGTSNVFGQVPTTPDLDHLDAVPTYCAPYVPLACGTADDPLAPIPGVEYTYTINSSSIGTLHWFVTDDASLISAQGTIAAGIEAKDGSSPYVLSADAAYNDPANTSPSVKITWKSFDGVGNNVILVVYNVDDANCTDNMEVYRIVPQYNFTLDIAGIADAGDSGGDVSDCVNPIQTASYDGTTLLVDYGTDYVFFAVNAANWMTSWMPGDFAVTTTGTSTVTIDGWAYPADAATTGAWKTVGTDAVLASAYPAGTSDNGFVAEACIIVRVKVEHGTVTENLTDEVINLTVNGIMEDPANAGSYAGDYPDIDDAGAGNACIDDLTTDNIDYTITPRPEVTENAPTPFEDKTPNGN</sequence>
<dbReference type="Proteomes" id="UP000265926">
    <property type="component" value="Unassembled WGS sequence"/>
</dbReference>
<evidence type="ECO:0000313" key="3">
    <source>
        <dbReference type="EMBL" id="RIJ49970.1"/>
    </source>
</evidence>
<evidence type="ECO:0000256" key="1">
    <source>
        <dbReference type="SAM" id="MobiDB-lite"/>
    </source>
</evidence>
<organism evidence="3 4">
    <name type="scientific">Maribellus luteus</name>
    <dbReference type="NCBI Taxonomy" id="2305463"/>
    <lineage>
        <taxon>Bacteria</taxon>
        <taxon>Pseudomonadati</taxon>
        <taxon>Bacteroidota</taxon>
        <taxon>Bacteroidia</taxon>
        <taxon>Marinilabiliales</taxon>
        <taxon>Prolixibacteraceae</taxon>
        <taxon>Maribellus</taxon>
    </lineage>
</organism>
<keyword evidence="4" id="KW-1185">Reference proteome</keyword>
<feature type="region of interest" description="Disordered" evidence="1">
    <location>
        <begin position="350"/>
        <end position="370"/>
    </location>
</feature>
<accession>A0A399T0M1</accession>